<evidence type="ECO:0000256" key="2">
    <source>
        <dbReference type="ARBA" id="ARBA00022490"/>
    </source>
</evidence>
<dbReference type="GO" id="GO:0005737">
    <property type="term" value="C:cytoplasm"/>
    <property type="evidence" value="ECO:0007669"/>
    <property type="project" value="UniProtKB-SubCell"/>
</dbReference>
<accession>A0A3B4BJK8</accession>
<evidence type="ECO:0000256" key="1">
    <source>
        <dbReference type="ARBA" id="ARBA00004496"/>
    </source>
</evidence>
<evidence type="ECO:0000313" key="6">
    <source>
        <dbReference type="Ensembl" id="ENSPMGP00000028966.1"/>
    </source>
</evidence>
<dbReference type="PROSITE" id="PS51021">
    <property type="entry name" value="BAR"/>
    <property type="match status" value="1"/>
</dbReference>
<evidence type="ECO:0000256" key="4">
    <source>
        <dbReference type="SAM" id="MobiDB-lite"/>
    </source>
</evidence>
<dbReference type="GO" id="GO:0071800">
    <property type="term" value="P:podosome assembly"/>
    <property type="evidence" value="ECO:0007669"/>
    <property type="project" value="TreeGrafter"/>
</dbReference>
<reference evidence="6" key="1">
    <citation type="submission" date="2025-08" db="UniProtKB">
        <authorList>
            <consortium name="Ensembl"/>
        </authorList>
    </citation>
    <scope>IDENTIFICATION</scope>
</reference>
<protein>
    <recommendedName>
        <fullName evidence="5">BAR domain-containing protein</fullName>
    </recommendedName>
</protein>
<dbReference type="Gene3D" id="1.20.1270.60">
    <property type="entry name" value="Arfaptin homology (AH) domain/BAR domain"/>
    <property type="match status" value="1"/>
</dbReference>
<name>A0A3B4BJK8_9GOBI</name>
<dbReference type="InterPro" id="IPR004148">
    <property type="entry name" value="BAR_dom"/>
</dbReference>
<feature type="coiled-coil region" evidence="3">
    <location>
        <begin position="190"/>
        <end position="224"/>
    </location>
</feature>
<evidence type="ECO:0000256" key="3">
    <source>
        <dbReference type="SAM" id="Coils"/>
    </source>
</evidence>
<dbReference type="GO" id="GO:0001891">
    <property type="term" value="C:phagocytic cup"/>
    <property type="evidence" value="ECO:0007669"/>
    <property type="project" value="TreeGrafter"/>
</dbReference>
<comment type="subcellular location">
    <subcellularLocation>
        <location evidence="1">Cytoplasm</location>
    </subcellularLocation>
</comment>
<dbReference type="Proteomes" id="UP000261520">
    <property type="component" value="Unplaced"/>
</dbReference>
<reference evidence="6" key="2">
    <citation type="submission" date="2025-09" db="UniProtKB">
        <authorList>
            <consortium name="Ensembl"/>
        </authorList>
    </citation>
    <scope>IDENTIFICATION</scope>
</reference>
<dbReference type="AlphaFoldDB" id="A0A3B4BJK8"/>
<dbReference type="InterPro" id="IPR027267">
    <property type="entry name" value="AH/BAR_dom_sf"/>
</dbReference>
<evidence type="ECO:0000313" key="7">
    <source>
        <dbReference type="Proteomes" id="UP000261520"/>
    </source>
</evidence>
<dbReference type="SMART" id="SM00721">
    <property type="entry name" value="BAR"/>
    <property type="match status" value="1"/>
</dbReference>
<dbReference type="PANTHER" id="PTHR46514">
    <property type="entry name" value="AMPHIPHYSIN"/>
    <property type="match status" value="1"/>
</dbReference>
<organism evidence="6 7">
    <name type="scientific">Periophthalmus magnuspinnatus</name>
    <dbReference type="NCBI Taxonomy" id="409849"/>
    <lineage>
        <taxon>Eukaryota</taxon>
        <taxon>Metazoa</taxon>
        <taxon>Chordata</taxon>
        <taxon>Craniata</taxon>
        <taxon>Vertebrata</taxon>
        <taxon>Euteleostomi</taxon>
        <taxon>Actinopterygii</taxon>
        <taxon>Neopterygii</taxon>
        <taxon>Teleostei</taxon>
        <taxon>Neoteleostei</taxon>
        <taxon>Acanthomorphata</taxon>
        <taxon>Gobiaria</taxon>
        <taxon>Gobiiformes</taxon>
        <taxon>Gobioidei</taxon>
        <taxon>Gobiidae</taxon>
        <taxon>Oxudercinae</taxon>
        <taxon>Periophthalmus</taxon>
    </lineage>
</organism>
<feature type="domain" description="BAR" evidence="5">
    <location>
        <begin position="29"/>
        <end position="278"/>
    </location>
</feature>
<dbReference type="PRINTS" id="PR01251">
    <property type="entry name" value="AMPHIPHYSIN"/>
</dbReference>
<dbReference type="STRING" id="409849.ENSPMGP00000028966"/>
<keyword evidence="7" id="KW-1185">Reference proteome</keyword>
<dbReference type="Pfam" id="PF03114">
    <property type="entry name" value="BAR"/>
    <property type="match status" value="2"/>
</dbReference>
<dbReference type="GO" id="GO:0002102">
    <property type="term" value="C:podosome"/>
    <property type="evidence" value="ECO:0007669"/>
    <property type="project" value="TreeGrafter"/>
</dbReference>
<feature type="compositionally biased region" description="Polar residues" evidence="4">
    <location>
        <begin position="334"/>
        <end position="343"/>
    </location>
</feature>
<dbReference type="GO" id="GO:0006911">
    <property type="term" value="P:phagocytosis, engulfment"/>
    <property type="evidence" value="ECO:0007669"/>
    <property type="project" value="TreeGrafter"/>
</dbReference>
<dbReference type="GO" id="GO:0005543">
    <property type="term" value="F:phospholipid binding"/>
    <property type="evidence" value="ECO:0007669"/>
    <property type="project" value="TreeGrafter"/>
</dbReference>
<dbReference type="Ensembl" id="ENSPMGT00000030834.1">
    <property type="protein sequence ID" value="ENSPMGP00000028966.1"/>
    <property type="gene ID" value="ENSPMGG00000023300.1"/>
</dbReference>
<keyword evidence="3" id="KW-0175">Coiled coil</keyword>
<dbReference type="InterPro" id="IPR003005">
    <property type="entry name" value="Amphiphysin"/>
</dbReference>
<dbReference type="SUPFAM" id="SSF103657">
    <property type="entry name" value="BAR/IMD domain-like"/>
    <property type="match status" value="2"/>
</dbReference>
<sequence>MAESNSPKGGSSVFARKVQRQLSRGKEKVLQKLGKAVESKDDEFENYLAKFYDQQTDGNRIHKDLRAYLNAVRDMREASRRLSHSLFDVYEPDWVGEEDLGAIVEGEDLLWNDFEVKLLDQAIRTMESYVSQFPDVRVRRSNVNTHLETAAFSKHSISNMEATQFLFLLQEKIAKRGRKLVDYDSARHHLEALQSAKKKDDVKISKAEEEMNVAKAVYEGINNELKEELPTLHDNRIGCYVAVFLAVSNLRDTFYKEVSSLNRDLHNVIGELQAQHPDKQFSVKGIQRYGSLRRTLLSPRAWKASFSEFHRSYNPKPTRFSFKSPEKPKHGTLSRESSSTAVSPQPIIPEQPNPEPADLDTASSPEKSSPVEDNPEVKEEEPSGSEKKQEDEEKV</sequence>
<feature type="region of interest" description="Disordered" evidence="4">
    <location>
        <begin position="315"/>
        <end position="395"/>
    </location>
</feature>
<keyword evidence="2" id="KW-0963">Cytoplasm</keyword>
<dbReference type="PANTHER" id="PTHR46514:SF1">
    <property type="entry name" value="BRIDGING INTEGRATOR 2"/>
    <property type="match status" value="1"/>
</dbReference>
<evidence type="ECO:0000259" key="5">
    <source>
        <dbReference type="PROSITE" id="PS51021"/>
    </source>
</evidence>
<dbReference type="GO" id="GO:0097320">
    <property type="term" value="P:plasma membrane tubulation"/>
    <property type="evidence" value="ECO:0007669"/>
    <property type="project" value="TreeGrafter"/>
</dbReference>
<feature type="compositionally biased region" description="Pro residues" evidence="4">
    <location>
        <begin position="346"/>
        <end position="355"/>
    </location>
</feature>
<proteinExistence type="predicted"/>
<feature type="compositionally biased region" description="Basic and acidic residues" evidence="4">
    <location>
        <begin position="375"/>
        <end position="395"/>
    </location>
</feature>